<dbReference type="GO" id="GO:0005814">
    <property type="term" value="C:centriole"/>
    <property type="evidence" value="ECO:0007669"/>
    <property type="project" value="UniProtKB-SubCell"/>
</dbReference>
<accession>A0AAE0RP83</accession>
<dbReference type="AlphaFoldDB" id="A0AAE0RP83"/>
<evidence type="ECO:0000256" key="1">
    <source>
        <dbReference type="ARBA" id="ARBA00004114"/>
    </source>
</evidence>
<feature type="region of interest" description="Disordered" evidence="6">
    <location>
        <begin position="482"/>
        <end position="514"/>
    </location>
</feature>
<dbReference type="CDD" id="cd22292">
    <property type="entry name" value="cc_Cep135_MBD"/>
    <property type="match status" value="1"/>
</dbReference>
<organism evidence="7 8">
    <name type="scientific">Potamilus streckersoni</name>
    <dbReference type="NCBI Taxonomy" id="2493646"/>
    <lineage>
        <taxon>Eukaryota</taxon>
        <taxon>Metazoa</taxon>
        <taxon>Spiralia</taxon>
        <taxon>Lophotrochozoa</taxon>
        <taxon>Mollusca</taxon>
        <taxon>Bivalvia</taxon>
        <taxon>Autobranchia</taxon>
        <taxon>Heteroconchia</taxon>
        <taxon>Palaeoheterodonta</taxon>
        <taxon>Unionida</taxon>
        <taxon>Unionoidea</taxon>
        <taxon>Unionidae</taxon>
        <taxon>Ambleminae</taxon>
        <taxon>Lampsilini</taxon>
        <taxon>Potamilus</taxon>
    </lineage>
</organism>
<keyword evidence="2" id="KW-0963">Cytoplasm</keyword>
<feature type="coiled-coil region" evidence="5">
    <location>
        <begin position="1147"/>
        <end position="1174"/>
    </location>
</feature>
<evidence type="ECO:0000313" key="7">
    <source>
        <dbReference type="EMBL" id="KAK3577107.1"/>
    </source>
</evidence>
<dbReference type="EMBL" id="JAEAOA010002175">
    <property type="protein sequence ID" value="KAK3577107.1"/>
    <property type="molecule type" value="Genomic_DNA"/>
</dbReference>
<comment type="caution">
    <text evidence="7">The sequence shown here is derived from an EMBL/GenBank/DDBJ whole genome shotgun (WGS) entry which is preliminary data.</text>
</comment>
<evidence type="ECO:0000256" key="6">
    <source>
        <dbReference type="SAM" id="MobiDB-lite"/>
    </source>
</evidence>
<proteinExistence type="inferred from homology"/>
<dbReference type="PANTHER" id="PTHR20544:SF0">
    <property type="entry name" value="NUCLEOPROTEIN TPR_MLP1 DOMAIN-CONTAINING PROTEIN"/>
    <property type="match status" value="1"/>
</dbReference>
<keyword evidence="8" id="KW-1185">Reference proteome</keyword>
<feature type="compositionally biased region" description="Polar residues" evidence="6">
    <location>
        <begin position="1261"/>
        <end position="1270"/>
    </location>
</feature>
<feature type="coiled-coil region" evidence="5">
    <location>
        <begin position="518"/>
        <end position="1104"/>
    </location>
</feature>
<feature type="coiled-coil region" evidence="5">
    <location>
        <begin position="276"/>
        <end position="440"/>
    </location>
</feature>
<evidence type="ECO:0000256" key="5">
    <source>
        <dbReference type="SAM" id="Coils"/>
    </source>
</evidence>
<evidence type="ECO:0000256" key="3">
    <source>
        <dbReference type="ARBA" id="ARBA00023212"/>
    </source>
</evidence>
<protein>
    <recommendedName>
        <fullName evidence="9">Centrosomal protein of 135 kDa</fullName>
    </recommendedName>
</protein>
<feature type="coiled-coil region" evidence="5">
    <location>
        <begin position="73"/>
        <end position="153"/>
    </location>
</feature>
<gene>
    <name evidence="7" type="ORF">CHS0354_037140</name>
</gene>
<evidence type="ECO:0000256" key="4">
    <source>
        <dbReference type="ARBA" id="ARBA00038123"/>
    </source>
</evidence>
<dbReference type="SUPFAM" id="SSF90257">
    <property type="entry name" value="Myosin rod fragments"/>
    <property type="match status" value="1"/>
</dbReference>
<sequence>MASTTGAAQAQQKFSNLRKRLDQLGYRQSLGIESLPLVERLFADLVHTTESLKNAKLDVGRKTTESVDVDSAVEAYKSDNANLVRENNELHKSIIKQKEESDALIRELKASLRKLEHENADLKFLNNQYVHKTKQMERESKEKSDKILSLQEKNFHAVVSTPGGRKKNIPFRRQRMEIDSTVEPANYPSWPKLNLADDPYVADLLQVADSRIAELESLVENLRSETEIADRKLIGFRQQVEDRDAEIERMSKMLDGGRPSDVVALEARNRANERMISHLNIQIDFLQQKNREMEKKLRESLVSRSDVEAEMLKFKKRNTELELQLQDVDRLAKRLETDKEIVVKTADREMFEAKNELEKSRYELEDLDMTIAQLKAENQRLGKEVAEQKIQLQSKQADFIRLEELCDRVTEDKKRLSHRANKLMANEKELVLEIERLKRKNSSATGKKGTKTSSKLDAFIRSIEEERNYYRDQAEAFQKMLQGELPSRAKSPVRSRPSSRSGSPSRDVTSSKADKKAVAQYEAIIRVLEEERDYYKKEYEALKAIKKASSSARATPTKSLMEESDIVKLTKERDEMRALLDKFERHMAEIQANVKVLTSERDKLNSMYEETKEELQRVRRELVRSPKSPKTSLAAQAVLRRVENERDDSIADLRRMTTERDSLRERLKIATETSLSDRAKLEQKIEDLESRLHTVEAERSDLAIRVNSLKEDIRSLEEQVKDQAMRLGESEDFAHQNKSTANQMKLIAEEAERSLEDTQKRLNRRENELQAQEERCARLEERISELQRVLTVSKDENSQLRNTISSLDREKDSLQLTVDEKTEKVANLNEDVLNKDKMISDLKVRISEMDAQLVHANDSLNMKDRELKSLRRQLDSTSEDLNETSRNKEIALRENKRLQEDLAVMTRENQKLNQELNEALEDKEGLKIQVQEYIMEVKRVEDLLAGKEQERSDLLDQYRALSVETEQYQTATHQLESEGSNLRLEIMTKDSELRRLRDKVDNLERDVMEHQSAQQAYELQVSNLTRSLANLEENLRQTEEDKQTLLSDLTAIRELCSRLEGTKESLQRQLTSSTIDKEQLQTLIEDMKQETDLLRRQVETERSSIKNLEGLLQNNREKEFQSQLTTQERSAEIQMLKDRLSLNDSKIQSQSREIASLRTRNVELEGDVERLRRALTTEKFERERAIQELRRHGLTPPVPTMDYSAGSYSRSLSPGRASRSRSGSPTPRYRSDFSSYSSTDRRYATSPDRSGYSMDDPLETSPKNYTHNQL</sequence>
<evidence type="ECO:0000256" key="2">
    <source>
        <dbReference type="ARBA" id="ARBA00022490"/>
    </source>
</evidence>
<reference evidence="7" key="1">
    <citation type="journal article" date="2021" name="Genome Biol. Evol.">
        <title>A High-Quality Reference Genome for a Parasitic Bivalve with Doubly Uniparental Inheritance (Bivalvia: Unionida).</title>
        <authorList>
            <person name="Smith C.H."/>
        </authorList>
    </citation>
    <scope>NUCLEOTIDE SEQUENCE</scope>
    <source>
        <strain evidence="7">CHS0354</strain>
    </source>
</reference>
<dbReference type="Proteomes" id="UP001195483">
    <property type="component" value="Unassembled WGS sequence"/>
</dbReference>
<dbReference type="InterPro" id="IPR051877">
    <property type="entry name" value="Centriole_BasalBody_StrucProt"/>
</dbReference>
<evidence type="ECO:0008006" key="9">
    <source>
        <dbReference type="Google" id="ProtNLM"/>
    </source>
</evidence>
<comment type="subcellular location">
    <subcellularLocation>
        <location evidence="1">Cytoplasm</location>
        <location evidence="1">Cytoskeleton</location>
        <location evidence="1">Microtubule organizing center</location>
        <location evidence="1">Centrosome</location>
        <location evidence="1">Centriole</location>
    </subcellularLocation>
</comment>
<feature type="compositionally biased region" description="Low complexity" evidence="6">
    <location>
        <begin position="1209"/>
        <end position="1228"/>
    </location>
</feature>
<feature type="coiled-coil region" evidence="5">
    <location>
        <begin position="205"/>
        <end position="232"/>
    </location>
</feature>
<reference evidence="7" key="3">
    <citation type="submission" date="2023-05" db="EMBL/GenBank/DDBJ databases">
        <authorList>
            <person name="Smith C.H."/>
        </authorList>
    </citation>
    <scope>NUCLEOTIDE SEQUENCE</scope>
    <source>
        <strain evidence="7">CHS0354</strain>
        <tissue evidence="7">Mantle</tissue>
    </source>
</reference>
<reference evidence="7" key="2">
    <citation type="journal article" date="2021" name="Genome Biol. Evol.">
        <title>Developing a high-quality reference genome for a parasitic bivalve with doubly uniparental inheritance (Bivalvia: Unionida).</title>
        <authorList>
            <person name="Smith C.H."/>
        </authorList>
    </citation>
    <scope>NUCLEOTIDE SEQUENCE</scope>
    <source>
        <strain evidence="7">CHS0354</strain>
        <tissue evidence="7">Mantle</tissue>
    </source>
</reference>
<name>A0AAE0RP83_9BIVA</name>
<dbReference type="PANTHER" id="PTHR20544">
    <property type="entry name" value="CENTROSOMAL PROTEIN CEP135"/>
    <property type="match status" value="1"/>
</dbReference>
<feature type="region of interest" description="Disordered" evidence="6">
    <location>
        <begin position="1187"/>
        <end position="1270"/>
    </location>
</feature>
<feature type="compositionally biased region" description="Low complexity" evidence="6">
    <location>
        <begin position="486"/>
        <end position="511"/>
    </location>
</feature>
<comment type="similarity">
    <text evidence="4">Belongs to the CEP135/TSGA10 family.</text>
</comment>
<evidence type="ECO:0000313" key="8">
    <source>
        <dbReference type="Proteomes" id="UP001195483"/>
    </source>
</evidence>
<keyword evidence="3" id="KW-0206">Cytoskeleton</keyword>
<keyword evidence="5" id="KW-0175">Coiled coil</keyword>